<accession>A0A9P4V0F7</accession>
<proteinExistence type="predicted"/>
<evidence type="ECO:0000313" key="3">
    <source>
        <dbReference type="Proteomes" id="UP000799444"/>
    </source>
</evidence>
<protein>
    <submittedName>
        <fullName evidence="2">Uncharacterized protein</fullName>
    </submittedName>
</protein>
<keyword evidence="3" id="KW-1185">Reference proteome</keyword>
<feature type="region of interest" description="Disordered" evidence="1">
    <location>
        <begin position="1"/>
        <end position="20"/>
    </location>
</feature>
<organism evidence="2 3">
    <name type="scientific">Polyplosphaeria fusca</name>
    <dbReference type="NCBI Taxonomy" id="682080"/>
    <lineage>
        <taxon>Eukaryota</taxon>
        <taxon>Fungi</taxon>
        <taxon>Dikarya</taxon>
        <taxon>Ascomycota</taxon>
        <taxon>Pezizomycotina</taxon>
        <taxon>Dothideomycetes</taxon>
        <taxon>Pleosporomycetidae</taxon>
        <taxon>Pleosporales</taxon>
        <taxon>Tetraplosphaeriaceae</taxon>
        <taxon>Polyplosphaeria</taxon>
    </lineage>
</organism>
<dbReference type="Proteomes" id="UP000799444">
    <property type="component" value="Unassembled WGS sequence"/>
</dbReference>
<feature type="compositionally biased region" description="Basic residues" evidence="1">
    <location>
        <begin position="211"/>
        <end position="223"/>
    </location>
</feature>
<evidence type="ECO:0000313" key="2">
    <source>
        <dbReference type="EMBL" id="KAF2731190.1"/>
    </source>
</evidence>
<gene>
    <name evidence="2" type="ORF">EJ04DRAFT_15710</name>
</gene>
<comment type="caution">
    <text evidence="2">The sequence shown here is derived from an EMBL/GenBank/DDBJ whole genome shotgun (WGS) entry which is preliminary data.</text>
</comment>
<reference evidence="2" key="1">
    <citation type="journal article" date="2020" name="Stud. Mycol.">
        <title>101 Dothideomycetes genomes: a test case for predicting lifestyles and emergence of pathogens.</title>
        <authorList>
            <person name="Haridas S."/>
            <person name="Albert R."/>
            <person name="Binder M."/>
            <person name="Bloem J."/>
            <person name="Labutti K."/>
            <person name="Salamov A."/>
            <person name="Andreopoulos B."/>
            <person name="Baker S."/>
            <person name="Barry K."/>
            <person name="Bills G."/>
            <person name="Bluhm B."/>
            <person name="Cannon C."/>
            <person name="Castanera R."/>
            <person name="Culley D."/>
            <person name="Daum C."/>
            <person name="Ezra D."/>
            <person name="Gonzalez J."/>
            <person name="Henrissat B."/>
            <person name="Kuo A."/>
            <person name="Liang C."/>
            <person name="Lipzen A."/>
            <person name="Lutzoni F."/>
            <person name="Magnuson J."/>
            <person name="Mondo S."/>
            <person name="Nolan M."/>
            <person name="Ohm R."/>
            <person name="Pangilinan J."/>
            <person name="Park H.-J."/>
            <person name="Ramirez L."/>
            <person name="Alfaro M."/>
            <person name="Sun H."/>
            <person name="Tritt A."/>
            <person name="Yoshinaga Y."/>
            <person name="Zwiers L.-H."/>
            <person name="Turgeon B."/>
            <person name="Goodwin S."/>
            <person name="Spatafora J."/>
            <person name="Crous P."/>
            <person name="Grigoriev I."/>
        </authorList>
    </citation>
    <scope>NUCLEOTIDE SEQUENCE</scope>
    <source>
        <strain evidence="2">CBS 125425</strain>
    </source>
</reference>
<name>A0A9P4V0F7_9PLEO</name>
<evidence type="ECO:0000256" key="1">
    <source>
        <dbReference type="SAM" id="MobiDB-lite"/>
    </source>
</evidence>
<feature type="region of interest" description="Disordered" evidence="1">
    <location>
        <begin position="182"/>
        <end position="223"/>
    </location>
</feature>
<sequence length="223" mass="24615">MPANTHRGCPSKPRSHYHSCKRATRSLAAPARWDQAGSSTPQDRPGTYATHRGGKVQRAQRTDVRTAGRRMVGSGRCGTLEGACRRGEEGRSMVAREARGYGRGGFSYRSEQVQRCWRLRGTTPFLRAPLCCTTFGSAAGEGEGGQVNSWRLRLLLHSHAMRMRMQCILRTQNPFLASSSVITDRPHATPSSPLPDRSGPPSLHYGNTAHPRPRRTLGPKQTR</sequence>
<feature type="region of interest" description="Disordered" evidence="1">
    <location>
        <begin position="29"/>
        <end position="63"/>
    </location>
</feature>
<dbReference type="EMBL" id="ML996201">
    <property type="protein sequence ID" value="KAF2731190.1"/>
    <property type="molecule type" value="Genomic_DNA"/>
</dbReference>
<dbReference type="AlphaFoldDB" id="A0A9P4V0F7"/>